<dbReference type="OrthoDB" id="1751476at2759"/>
<comment type="caution">
    <text evidence="1">The sequence shown here is derived from an EMBL/GenBank/DDBJ whole genome shotgun (WGS) entry which is preliminary data.</text>
</comment>
<feature type="non-terminal residue" evidence="1">
    <location>
        <position position="1"/>
    </location>
</feature>
<organism evidence="1 2">
    <name type="scientific">Mucuna pruriens</name>
    <name type="common">Velvet bean</name>
    <name type="synonym">Dolichos pruriens</name>
    <dbReference type="NCBI Taxonomy" id="157652"/>
    <lineage>
        <taxon>Eukaryota</taxon>
        <taxon>Viridiplantae</taxon>
        <taxon>Streptophyta</taxon>
        <taxon>Embryophyta</taxon>
        <taxon>Tracheophyta</taxon>
        <taxon>Spermatophyta</taxon>
        <taxon>Magnoliopsida</taxon>
        <taxon>eudicotyledons</taxon>
        <taxon>Gunneridae</taxon>
        <taxon>Pentapetalae</taxon>
        <taxon>rosids</taxon>
        <taxon>fabids</taxon>
        <taxon>Fabales</taxon>
        <taxon>Fabaceae</taxon>
        <taxon>Papilionoideae</taxon>
        <taxon>50 kb inversion clade</taxon>
        <taxon>NPAAA clade</taxon>
        <taxon>indigoferoid/millettioid clade</taxon>
        <taxon>Phaseoleae</taxon>
        <taxon>Mucuna</taxon>
    </lineage>
</organism>
<dbReference type="AlphaFoldDB" id="A0A371H779"/>
<sequence length="76" mass="9110">MTTSLIRNYQRYMILLQRPSNEIPLDNDQKDDTFKFIARNWQMRSYHPKQQITGDVHDKVLTISTFKNKRASCTDF</sequence>
<reference evidence="1" key="1">
    <citation type="submission" date="2018-05" db="EMBL/GenBank/DDBJ databases">
        <title>Draft genome of Mucuna pruriens seed.</title>
        <authorList>
            <person name="Nnadi N.E."/>
            <person name="Vos R."/>
            <person name="Hasami M.H."/>
            <person name="Devisetty U.K."/>
            <person name="Aguiy J.C."/>
        </authorList>
    </citation>
    <scope>NUCLEOTIDE SEQUENCE [LARGE SCALE GENOMIC DNA]</scope>
    <source>
        <strain evidence="1">JCA_2017</strain>
    </source>
</reference>
<evidence type="ECO:0000313" key="1">
    <source>
        <dbReference type="EMBL" id="RDX98637.1"/>
    </source>
</evidence>
<evidence type="ECO:0000313" key="2">
    <source>
        <dbReference type="Proteomes" id="UP000257109"/>
    </source>
</evidence>
<gene>
    <name evidence="1" type="ORF">CR513_18426</name>
</gene>
<dbReference type="EMBL" id="QJKJ01003408">
    <property type="protein sequence ID" value="RDX98637.1"/>
    <property type="molecule type" value="Genomic_DNA"/>
</dbReference>
<dbReference type="Proteomes" id="UP000257109">
    <property type="component" value="Unassembled WGS sequence"/>
</dbReference>
<protein>
    <submittedName>
        <fullName evidence="1">Uncharacterized protein</fullName>
    </submittedName>
</protein>
<proteinExistence type="predicted"/>
<name>A0A371H779_MUCPR</name>
<keyword evidence="2" id="KW-1185">Reference proteome</keyword>
<accession>A0A371H779</accession>